<gene>
    <name evidence="9" type="ORF">DET57_117115</name>
</gene>
<comment type="cofactor">
    <cofactor evidence="1">
        <name>[4Fe-4S] cluster</name>
        <dbReference type="ChEBI" id="CHEBI:49883"/>
    </cofactor>
</comment>
<dbReference type="InterPro" id="IPR017896">
    <property type="entry name" value="4Fe4S_Fe-S-bd"/>
</dbReference>
<dbReference type="InterPro" id="IPR058240">
    <property type="entry name" value="rSAM_sf"/>
</dbReference>
<protein>
    <submittedName>
        <fullName evidence="9">Pyruvate formate lyase activating enzyme</fullName>
    </submittedName>
</protein>
<comment type="caution">
    <text evidence="9">The sequence shown here is derived from an EMBL/GenBank/DDBJ whole genome shotgun (WGS) entry which is preliminary data.</text>
</comment>
<evidence type="ECO:0000256" key="6">
    <source>
        <dbReference type="ARBA" id="ARBA00023014"/>
    </source>
</evidence>
<dbReference type="PANTHER" id="PTHR30352:SF4">
    <property type="entry name" value="PYRUVATE FORMATE-LYASE 2-ACTIVATING ENZYME"/>
    <property type="match status" value="1"/>
</dbReference>
<dbReference type="SFLD" id="SFLDG01066">
    <property type="entry name" value="organic_radical-activating_enz"/>
    <property type="match status" value="1"/>
</dbReference>
<dbReference type="InterPro" id="IPR013785">
    <property type="entry name" value="Aldolase_TIM"/>
</dbReference>
<dbReference type="PIRSF" id="PIRSF000371">
    <property type="entry name" value="PFL_act_enz"/>
    <property type="match status" value="1"/>
</dbReference>
<organism evidence="9 10">
    <name type="scientific">Klebsiella oxytoca</name>
    <dbReference type="NCBI Taxonomy" id="571"/>
    <lineage>
        <taxon>Bacteria</taxon>
        <taxon>Pseudomonadati</taxon>
        <taxon>Pseudomonadota</taxon>
        <taxon>Gammaproteobacteria</taxon>
        <taxon>Enterobacterales</taxon>
        <taxon>Enterobacteriaceae</taxon>
        <taxon>Klebsiella/Raoultella group</taxon>
        <taxon>Klebsiella</taxon>
    </lineage>
</organism>
<dbReference type="InterPro" id="IPR040074">
    <property type="entry name" value="BssD/PflA/YjjW"/>
</dbReference>
<dbReference type="InterPro" id="IPR034457">
    <property type="entry name" value="Organic_radical-activating"/>
</dbReference>
<dbReference type="InterPro" id="IPR012839">
    <property type="entry name" value="Organic_radical_activase"/>
</dbReference>
<dbReference type="NCBIfam" id="TIGR02494">
    <property type="entry name" value="PFLE_PFLC"/>
    <property type="match status" value="1"/>
</dbReference>
<dbReference type="Pfam" id="PF04055">
    <property type="entry name" value="Radical_SAM"/>
    <property type="match status" value="1"/>
</dbReference>
<dbReference type="SFLD" id="SFLDG01118">
    <property type="entry name" value="activating_enzymes__group_2"/>
    <property type="match status" value="1"/>
</dbReference>
<accession>A0A318FQ87</accession>
<dbReference type="GO" id="GO:0046872">
    <property type="term" value="F:metal ion binding"/>
    <property type="evidence" value="ECO:0007669"/>
    <property type="project" value="UniProtKB-KW"/>
</dbReference>
<evidence type="ECO:0000256" key="3">
    <source>
        <dbReference type="ARBA" id="ARBA00022691"/>
    </source>
</evidence>
<dbReference type="CDD" id="cd01335">
    <property type="entry name" value="Radical_SAM"/>
    <property type="match status" value="1"/>
</dbReference>
<dbReference type="GO" id="GO:0016491">
    <property type="term" value="F:oxidoreductase activity"/>
    <property type="evidence" value="ECO:0007669"/>
    <property type="project" value="InterPro"/>
</dbReference>
<keyword evidence="6" id="KW-0411">Iron-sulfur</keyword>
<feature type="domain" description="Radical SAM core" evidence="8">
    <location>
        <begin position="15"/>
        <end position="299"/>
    </location>
</feature>
<evidence type="ECO:0000256" key="1">
    <source>
        <dbReference type="ARBA" id="ARBA00001966"/>
    </source>
</evidence>
<dbReference type="EMBL" id="QJJG01000017">
    <property type="protein sequence ID" value="PXW40565.1"/>
    <property type="molecule type" value="Genomic_DNA"/>
</dbReference>
<keyword evidence="9" id="KW-0670">Pyruvate</keyword>
<evidence type="ECO:0000256" key="2">
    <source>
        <dbReference type="ARBA" id="ARBA00022485"/>
    </source>
</evidence>
<dbReference type="PROSITE" id="PS51918">
    <property type="entry name" value="RADICAL_SAM"/>
    <property type="match status" value="1"/>
</dbReference>
<proteinExistence type="predicted"/>
<evidence type="ECO:0000313" key="10">
    <source>
        <dbReference type="Proteomes" id="UP000247485"/>
    </source>
</evidence>
<dbReference type="RefSeq" id="WP_110276167.1">
    <property type="nucleotide sequence ID" value="NZ_QJJG01000017.1"/>
</dbReference>
<evidence type="ECO:0000313" key="9">
    <source>
        <dbReference type="EMBL" id="PXW40565.1"/>
    </source>
</evidence>
<dbReference type="PANTHER" id="PTHR30352">
    <property type="entry name" value="PYRUVATE FORMATE-LYASE-ACTIVATING ENZYME"/>
    <property type="match status" value="1"/>
</dbReference>
<dbReference type="GO" id="GO:0016829">
    <property type="term" value="F:lyase activity"/>
    <property type="evidence" value="ECO:0007669"/>
    <property type="project" value="UniProtKB-KW"/>
</dbReference>
<sequence length="304" mass="34226">MRTGLISRIQRYSTKDGPGIRTTVFMQQCNLRCQWCANPETIRPGFNVFWFKERCRQCGTCTKAAVNNTITMAKPGNGVNIDRKNCTNLLDMVDMCPYDGYEKAGKEMTSRELADLLLRDKSFYDSSHGGVTFSGGEPALQAEFVRETALLLKEAGVHVCLDTAGHIRWEKLRPLIETVDLVSYDFKAFNPETHLACTGVDNRLILENAKAIAAMGTPMLARMVIVPTRNDDPEDIRQRLDFIRKLGHAVLQVDILEYHIYGVGKYQKLGMPYLLNNIPACQREMTEQIKHYAEEIGLKATIGG</sequence>
<keyword evidence="5" id="KW-0408">Iron</keyword>
<dbReference type="SUPFAM" id="SSF54862">
    <property type="entry name" value="4Fe-4S ferredoxins"/>
    <property type="match status" value="1"/>
</dbReference>
<evidence type="ECO:0000259" key="8">
    <source>
        <dbReference type="PROSITE" id="PS51918"/>
    </source>
</evidence>
<keyword evidence="4" id="KW-0479">Metal-binding</keyword>
<dbReference type="PROSITE" id="PS51379">
    <property type="entry name" value="4FE4S_FER_2"/>
    <property type="match status" value="1"/>
</dbReference>
<keyword evidence="2" id="KW-0004">4Fe-4S</keyword>
<dbReference type="InterPro" id="IPR007197">
    <property type="entry name" value="rSAM"/>
</dbReference>
<name>A0A318FQ87_KLEOX</name>
<evidence type="ECO:0000256" key="5">
    <source>
        <dbReference type="ARBA" id="ARBA00023004"/>
    </source>
</evidence>
<reference evidence="9 10" key="1">
    <citation type="submission" date="2018-05" db="EMBL/GenBank/DDBJ databases">
        <title>Freshwater and sediment microbial communities from various areas in North America, analyzing microbe dynamics in response to fracking.</title>
        <authorList>
            <person name="Lamendella R."/>
        </authorList>
    </citation>
    <scope>NUCLEOTIDE SEQUENCE [LARGE SCALE GENOMIC DNA]</scope>
    <source>
        <strain evidence="9 10">67</strain>
    </source>
</reference>
<dbReference type="Proteomes" id="UP000247485">
    <property type="component" value="Unassembled WGS sequence"/>
</dbReference>
<dbReference type="SUPFAM" id="SSF102114">
    <property type="entry name" value="Radical SAM enzymes"/>
    <property type="match status" value="1"/>
</dbReference>
<feature type="domain" description="4Fe-4S ferredoxin-type" evidence="7">
    <location>
        <begin position="46"/>
        <end position="75"/>
    </location>
</feature>
<dbReference type="Gene3D" id="3.20.20.70">
    <property type="entry name" value="Aldolase class I"/>
    <property type="match status" value="1"/>
</dbReference>
<evidence type="ECO:0000256" key="4">
    <source>
        <dbReference type="ARBA" id="ARBA00022723"/>
    </source>
</evidence>
<dbReference type="Gene3D" id="3.30.70.20">
    <property type="match status" value="1"/>
</dbReference>
<keyword evidence="9" id="KW-0456">Lyase</keyword>
<dbReference type="SFLD" id="SFLDS00029">
    <property type="entry name" value="Radical_SAM"/>
    <property type="match status" value="1"/>
</dbReference>
<dbReference type="AlphaFoldDB" id="A0A318FQ87"/>
<dbReference type="GO" id="GO:0051539">
    <property type="term" value="F:4 iron, 4 sulfur cluster binding"/>
    <property type="evidence" value="ECO:0007669"/>
    <property type="project" value="UniProtKB-KW"/>
</dbReference>
<keyword evidence="3" id="KW-0949">S-adenosyl-L-methionine</keyword>
<evidence type="ECO:0000259" key="7">
    <source>
        <dbReference type="PROSITE" id="PS51379"/>
    </source>
</evidence>